<accession>A0A5J4TCJ6</accession>
<gene>
    <name evidence="2" type="ORF">EZS28_048970</name>
</gene>
<feature type="region of interest" description="Disordered" evidence="1">
    <location>
        <begin position="1"/>
        <end position="25"/>
    </location>
</feature>
<organism evidence="2 3">
    <name type="scientific">Streblomastix strix</name>
    <dbReference type="NCBI Taxonomy" id="222440"/>
    <lineage>
        <taxon>Eukaryota</taxon>
        <taxon>Metamonada</taxon>
        <taxon>Preaxostyla</taxon>
        <taxon>Oxymonadida</taxon>
        <taxon>Streblomastigidae</taxon>
        <taxon>Streblomastix</taxon>
    </lineage>
</organism>
<dbReference type="EMBL" id="SNRW01034521">
    <property type="protein sequence ID" value="KAA6355503.1"/>
    <property type="molecule type" value="Genomic_DNA"/>
</dbReference>
<sequence length="142" mass="16581">MARLVFDSRSGNRSRTPPNGVSRPEMSLKPIIENISEIQIMEKFNPDLIMFEIINESKQYLVLIKDEMEQISTLKLNMQYKIKGDYRITRLKGTISLRLQSKEQMLEKQSETIVLIQKIDQKLESLINALLKKNIITEEDLK</sequence>
<protein>
    <submittedName>
        <fullName evidence="2">Uncharacterized protein</fullName>
    </submittedName>
</protein>
<dbReference type="AlphaFoldDB" id="A0A5J4TCJ6"/>
<evidence type="ECO:0000313" key="3">
    <source>
        <dbReference type="Proteomes" id="UP000324800"/>
    </source>
</evidence>
<feature type="compositionally biased region" description="Polar residues" evidence="1">
    <location>
        <begin position="9"/>
        <end position="19"/>
    </location>
</feature>
<reference evidence="2 3" key="1">
    <citation type="submission" date="2019-03" db="EMBL/GenBank/DDBJ databases">
        <title>Single cell metagenomics reveals metabolic interactions within the superorganism composed of flagellate Streblomastix strix and complex community of Bacteroidetes bacteria on its surface.</title>
        <authorList>
            <person name="Treitli S.C."/>
            <person name="Kolisko M."/>
            <person name="Husnik F."/>
            <person name="Keeling P."/>
            <person name="Hampl V."/>
        </authorList>
    </citation>
    <scope>NUCLEOTIDE SEQUENCE [LARGE SCALE GENOMIC DNA]</scope>
    <source>
        <strain evidence="2">ST1C</strain>
    </source>
</reference>
<comment type="caution">
    <text evidence="2">The sequence shown here is derived from an EMBL/GenBank/DDBJ whole genome shotgun (WGS) entry which is preliminary data.</text>
</comment>
<evidence type="ECO:0000313" key="2">
    <source>
        <dbReference type="EMBL" id="KAA6355503.1"/>
    </source>
</evidence>
<evidence type="ECO:0000256" key="1">
    <source>
        <dbReference type="SAM" id="MobiDB-lite"/>
    </source>
</evidence>
<name>A0A5J4TCJ6_9EUKA</name>
<proteinExistence type="predicted"/>
<dbReference type="Proteomes" id="UP000324800">
    <property type="component" value="Unassembled WGS sequence"/>
</dbReference>